<dbReference type="PANTHER" id="PTHR35485:SF4">
    <property type="entry name" value="EXPRESSED PROTEIN"/>
    <property type="match status" value="1"/>
</dbReference>
<dbReference type="PANTHER" id="PTHR35485">
    <property type="entry name" value="OS01G0888900 PROTEIN"/>
    <property type="match status" value="1"/>
</dbReference>
<evidence type="ECO:0000313" key="1">
    <source>
        <dbReference type="EMBL" id="CAA0839326.1"/>
    </source>
</evidence>
<comment type="caution">
    <text evidence="1">The sequence shown here is derived from an EMBL/GenBank/DDBJ whole genome shotgun (WGS) entry which is preliminary data.</text>
</comment>
<gene>
    <name evidence="1" type="ORF">SHERM_05895</name>
</gene>
<organism evidence="1 2">
    <name type="scientific">Striga hermonthica</name>
    <name type="common">Purple witchweed</name>
    <name type="synonym">Buchnera hermonthica</name>
    <dbReference type="NCBI Taxonomy" id="68872"/>
    <lineage>
        <taxon>Eukaryota</taxon>
        <taxon>Viridiplantae</taxon>
        <taxon>Streptophyta</taxon>
        <taxon>Embryophyta</taxon>
        <taxon>Tracheophyta</taxon>
        <taxon>Spermatophyta</taxon>
        <taxon>Magnoliopsida</taxon>
        <taxon>eudicotyledons</taxon>
        <taxon>Gunneridae</taxon>
        <taxon>Pentapetalae</taxon>
        <taxon>asterids</taxon>
        <taxon>lamiids</taxon>
        <taxon>Lamiales</taxon>
        <taxon>Orobanchaceae</taxon>
        <taxon>Buchnereae</taxon>
        <taxon>Striga</taxon>
    </lineage>
</organism>
<evidence type="ECO:0000313" key="2">
    <source>
        <dbReference type="Proteomes" id="UP001153555"/>
    </source>
</evidence>
<reference evidence="1" key="1">
    <citation type="submission" date="2019-12" db="EMBL/GenBank/DDBJ databases">
        <authorList>
            <person name="Scholes J."/>
        </authorList>
    </citation>
    <scope>NUCLEOTIDE SEQUENCE</scope>
</reference>
<sequence length="99" mass="11002">MVLKSIKKKKTRSKYQCLSAPPITHTYSIEDFYMSQNVGQGPNSISGFRGAHYRRYSSAHVAGHGGEDDHQFAADSNKPKKLVRFRSHRLFSCVSGAAA</sequence>
<accession>A0A9N7RNN4</accession>
<dbReference type="AlphaFoldDB" id="A0A9N7RNN4"/>
<name>A0A9N7RNN4_STRHE</name>
<dbReference type="EMBL" id="CACSLK010031421">
    <property type="protein sequence ID" value="CAA0839326.1"/>
    <property type="molecule type" value="Genomic_DNA"/>
</dbReference>
<dbReference type="OrthoDB" id="650808at2759"/>
<proteinExistence type="predicted"/>
<protein>
    <submittedName>
        <fullName evidence="1">Uncharacterized protein</fullName>
    </submittedName>
</protein>
<dbReference type="Proteomes" id="UP001153555">
    <property type="component" value="Unassembled WGS sequence"/>
</dbReference>
<keyword evidence="2" id="KW-1185">Reference proteome</keyword>